<feature type="transmembrane region" description="Helical" evidence="7">
    <location>
        <begin position="173"/>
        <end position="193"/>
    </location>
</feature>
<dbReference type="PANTHER" id="PTHR24221">
    <property type="entry name" value="ATP-BINDING CASSETTE SUB-FAMILY B"/>
    <property type="match status" value="1"/>
</dbReference>
<dbReference type="PROSITE" id="PS50893">
    <property type="entry name" value="ABC_TRANSPORTER_2"/>
    <property type="match status" value="1"/>
</dbReference>
<feature type="transmembrane region" description="Helical" evidence="7">
    <location>
        <begin position="67"/>
        <end position="88"/>
    </location>
</feature>
<dbReference type="EMBL" id="FNDS01000011">
    <property type="protein sequence ID" value="SDI55454.1"/>
    <property type="molecule type" value="Genomic_DNA"/>
</dbReference>
<evidence type="ECO:0000256" key="6">
    <source>
        <dbReference type="ARBA" id="ARBA00023136"/>
    </source>
</evidence>
<dbReference type="PROSITE" id="PS00211">
    <property type="entry name" value="ABC_TRANSPORTER_1"/>
    <property type="match status" value="1"/>
</dbReference>
<evidence type="ECO:0000256" key="7">
    <source>
        <dbReference type="SAM" id="Phobius"/>
    </source>
</evidence>
<dbReference type="Gene3D" id="3.40.50.300">
    <property type="entry name" value="P-loop containing nucleotide triphosphate hydrolases"/>
    <property type="match status" value="1"/>
</dbReference>
<dbReference type="InterPro" id="IPR039421">
    <property type="entry name" value="Type_1_exporter"/>
</dbReference>
<dbReference type="GO" id="GO:0005886">
    <property type="term" value="C:plasma membrane"/>
    <property type="evidence" value="ECO:0007669"/>
    <property type="project" value="UniProtKB-SubCell"/>
</dbReference>
<dbReference type="Gene3D" id="1.20.1560.10">
    <property type="entry name" value="ABC transporter type 1, transmembrane domain"/>
    <property type="match status" value="1"/>
</dbReference>
<accession>A0A1G8LID5</accession>
<keyword evidence="3" id="KW-0547">Nucleotide-binding</keyword>
<organism evidence="9 10">
    <name type="scientific">Pseudomonas panipatensis</name>
    <dbReference type="NCBI Taxonomy" id="428992"/>
    <lineage>
        <taxon>Bacteria</taxon>
        <taxon>Pseudomonadati</taxon>
        <taxon>Pseudomonadota</taxon>
        <taxon>Gammaproteobacteria</taxon>
        <taxon>Pseudomonadales</taxon>
        <taxon>Pseudomonadaceae</taxon>
        <taxon>Pseudomonas</taxon>
    </lineage>
</organism>
<name>A0A1G8LID5_9PSED</name>
<evidence type="ECO:0000313" key="9">
    <source>
        <dbReference type="EMBL" id="SDI55454.1"/>
    </source>
</evidence>
<dbReference type="SUPFAM" id="SSF52540">
    <property type="entry name" value="P-loop containing nucleoside triphosphate hydrolases"/>
    <property type="match status" value="1"/>
</dbReference>
<feature type="transmembrane region" description="Helical" evidence="7">
    <location>
        <begin position="260"/>
        <end position="280"/>
    </location>
</feature>
<feature type="domain" description="ABC transporter" evidence="8">
    <location>
        <begin position="348"/>
        <end position="570"/>
    </location>
</feature>
<keyword evidence="5 7" id="KW-1133">Transmembrane helix</keyword>
<sequence>MLSATLRCLRRCGVSRTSIALMSLLLPARALVEACSAGLLAALLALLLTPDAVPQGWSRVLLRTVEAGSPLSPLLLLGGALLLFRGLLAPLLGWWRGRLIVGWTQALSLRALDGEIQRPASARLDRHAQGSNTLVNHVAPRIIQGRVLPLLELLSESLLALMLFALLLSHGLWPGLLLCTALLLGAGASHLLLQRFSGGGLRARTLTDMQRWVTDSVACLREIHLYARERSVLAGYRPLARRFAHAMAQERTLADMQLPIVEALFLLALGGVALLLPGHLALGNDSAPLALFGVAAVRLLPSLRRMATSLRTLAFGRASFNAFAASLTDPAEPGSRTRQDGAAPGLLFDAQGLVYRYPGAQQDVLQALDLRCAAGQWLALSGPSGAGKSTLVDLLLGELHALAGTLRWSTPTPGIGYAGALTTLVQGSLRDNLGFHQVCADDARLHEALWIAGIEHLLQRLPGGFDEDLGSVEQRLSGGERQRIGLARAVLHASDLLILDEATAALDMASEAAFLQRLRQCRPGTAVLQVTHRESSLAQFDRLLRLAHGRLSECDQATDSSAAQRLSPTV</sequence>
<reference evidence="10" key="1">
    <citation type="submission" date="2016-10" db="EMBL/GenBank/DDBJ databases">
        <authorList>
            <person name="Varghese N."/>
            <person name="Submissions S."/>
        </authorList>
    </citation>
    <scope>NUCLEOTIDE SEQUENCE [LARGE SCALE GENOMIC DNA]</scope>
    <source>
        <strain evidence="10">CCM 7469</strain>
    </source>
</reference>
<dbReference type="SMART" id="SM00382">
    <property type="entry name" value="AAA"/>
    <property type="match status" value="1"/>
</dbReference>
<dbReference type="InterPro" id="IPR017871">
    <property type="entry name" value="ABC_transporter-like_CS"/>
</dbReference>
<dbReference type="InterPro" id="IPR003593">
    <property type="entry name" value="AAA+_ATPase"/>
</dbReference>
<dbReference type="SUPFAM" id="SSF90123">
    <property type="entry name" value="ABC transporter transmembrane region"/>
    <property type="match status" value="1"/>
</dbReference>
<dbReference type="Proteomes" id="UP000199636">
    <property type="component" value="Unassembled WGS sequence"/>
</dbReference>
<protein>
    <submittedName>
        <fullName evidence="9">ABC-type multidrug transport system, ATPase and permease component</fullName>
    </submittedName>
</protein>
<dbReference type="RefSeq" id="WP_090266973.1">
    <property type="nucleotide sequence ID" value="NZ_FNDS01000011.1"/>
</dbReference>
<dbReference type="Pfam" id="PF00005">
    <property type="entry name" value="ABC_tran"/>
    <property type="match status" value="1"/>
</dbReference>
<keyword evidence="2 7" id="KW-0812">Transmembrane</keyword>
<evidence type="ECO:0000313" key="10">
    <source>
        <dbReference type="Proteomes" id="UP000199636"/>
    </source>
</evidence>
<keyword evidence="6 7" id="KW-0472">Membrane</keyword>
<dbReference type="InterPro" id="IPR003439">
    <property type="entry name" value="ABC_transporter-like_ATP-bd"/>
</dbReference>
<dbReference type="InterPro" id="IPR027417">
    <property type="entry name" value="P-loop_NTPase"/>
</dbReference>
<evidence type="ECO:0000256" key="4">
    <source>
        <dbReference type="ARBA" id="ARBA00022840"/>
    </source>
</evidence>
<feature type="transmembrane region" description="Helical" evidence="7">
    <location>
        <begin position="147"/>
        <end position="167"/>
    </location>
</feature>
<dbReference type="AlphaFoldDB" id="A0A1G8LID5"/>
<dbReference type="PANTHER" id="PTHR24221:SF654">
    <property type="entry name" value="ATP-BINDING CASSETTE SUB-FAMILY B MEMBER 6"/>
    <property type="match status" value="1"/>
</dbReference>
<dbReference type="OrthoDB" id="9806127at2"/>
<proteinExistence type="predicted"/>
<dbReference type="STRING" id="428992.SAMN05216272_111172"/>
<dbReference type="GO" id="GO:0034040">
    <property type="term" value="F:ATPase-coupled lipid transmembrane transporter activity"/>
    <property type="evidence" value="ECO:0007669"/>
    <property type="project" value="TreeGrafter"/>
</dbReference>
<gene>
    <name evidence="9" type="ORF">SAMN05216272_111172</name>
</gene>
<evidence type="ECO:0000256" key="1">
    <source>
        <dbReference type="ARBA" id="ARBA00004651"/>
    </source>
</evidence>
<evidence type="ECO:0000256" key="2">
    <source>
        <dbReference type="ARBA" id="ARBA00022692"/>
    </source>
</evidence>
<evidence type="ECO:0000256" key="3">
    <source>
        <dbReference type="ARBA" id="ARBA00022741"/>
    </source>
</evidence>
<keyword evidence="4" id="KW-0067">ATP-binding</keyword>
<comment type="subcellular location">
    <subcellularLocation>
        <location evidence="1">Cell membrane</location>
        <topology evidence="1">Multi-pass membrane protein</topology>
    </subcellularLocation>
</comment>
<feature type="transmembrane region" description="Helical" evidence="7">
    <location>
        <begin position="21"/>
        <end position="47"/>
    </location>
</feature>
<evidence type="ECO:0000256" key="5">
    <source>
        <dbReference type="ARBA" id="ARBA00022989"/>
    </source>
</evidence>
<dbReference type="GO" id="GO:0016887">
    <property type="term" value="F:ATP hydrolysis activity"/>
    <property type="evidence" value="ECO:0007669"/>
    <property type="project" value="InterPro"/>
</dbReference>
<evidence type="ECO:0000259" key="8">
    <source>
        <dbReference type="PROSITE" id="PS50893"/>
    </source>
</evidence>
<dbReference type="GO" id="GO:0005524">
    <property type="term" value="F:ATP binding"/>
    <property type="evidence" value="ECO:0007669"/>
    <property type="project" value="UniProtKB-KW"/>
</dbReference>
<keyword evidence="10" id="KW-1185">Reference proteome</keyword>
<dbReference type="InterPro" id="IPR036640">
    <property type="entry name" value="ABC1_TM_sf"/>
</dbReference>